<sequence length="707" mass="76752">MPQISLAALVPTLRVPIPRRLVSRLSAPWRAPPPASSARSFARLAMTAMACVCGGLSLCLPLNAAEPELRDLDSHCPFVAPTSLDAWQARASQLREQLQVSLGLMPMIELDPVEPQIYGAIARPGYTIEKVTFDSLPGLKVTGNLYRPEKIAANTLVPAVLSPHGHWDSARFYQASPKEINSLLAQGAERFEHAAENHIQARCVQLARMGCIVFHWDMLGYCDSQQISMDRAHRFAKQPVESEVNDDGWLLFSPLAESHTQSVLGLQTLAIMRAVDMLLTLPEVDSQRIAITGASGGGTQSFLGAAIDQRISLAFPAVMVSTGMQGGCTCENCSLLRTGTGNVEMAGLIAPRPLGLTAANDWTKTMPTDGFPQLRSLYKLFGKESNVALFANVHFNHNFNHVSRTAMYGWINQHFNLGLETPVLESDFPLAYRDELTVWDAEHPAPAGGEEFERKLMKLWAETLDSQMQGWLQGDGPQLTQLAQTLRSGWSVALGLSTAELTLDSALNSSTGIQFLSPHDGTWELSPQAPTEADSESSITLTVGTGETQQRYAFSGVGETLQPLVPNPRLAAAYTFGYNLPAFAKRARQLALTLAELQRMHPEQPLALHARGSAAALAAAGVFCLQNGTPRSQTPLELHLDPQGFQFAKASTIRDPNFLPASARFGDLAGLLASLQSVQFELASDSSTFEQYRRLHQAAHNSLASAP</sequence>
<evidence type="ECO:0000313" key="2">
    <source>
        <dbReference type="Proteomes" id="UP000318017"/>
    </source>
</evidence>
<keyword evidence="2" id="KW-1185">Reference proteome</keyword>
<reference evidence="1 2" key="1">
    <citation type="submission" date="2019-02" db="EMBL/GenBank/DDBJ databases">
        <title>Deep-cultivation of Planctomycetes and their phenomic and genomic characterization uncovers novel biology.</title>
        <authorList>
            <person name="Wiegand S."/>
            <person name="Jogler M."/>
            <person name="Boedeker C."/>
            <person name="Pinto D."/>
            <person name="Vollmers J."/>
            <person name="Rivas-Marin E."/>
            <person name="Kohn T."/>
            <person name="Peeters S.H."/>
            <person name="Heuer A."/>
            <person name="Rast P."/>
            <person name="Oberbeckmann S."/>
            <person name="Bunk B."/>
            <person name="Jeske O."/>
            <person name="Meyerdierks A."/>
            <person name="Storesund J.E."/>
            <person name="Kallscheuer N."/>
            <person name="Luecker S."/>
            <person name="Lage O.M."/>
            <person name="Pohl T."/>
            <person name="Merkel B.J."/>
            <person name="Hornburger P."/>
            <person name="Mueller R.-W."/>
            <person name="Bruemmer F."/>
            <person name="Labrenz M."/>
            <person name="Spormann A.M."/>
            <person name="Op den Camp H."/>
            <person name="Overmann J."/>
            <person name="Amann R."/>
            <person name="Jetten M.S.M."/>
            <person name="Mascher T."/>
            <person name="Medema M.H."/>
            <person name="Devos D.P."/>
            <person name="Kaster A.-K."/>
            <person name="Ovreas L."/>
            <person name="Rohde M."/>
            <person name="Galperin M.Y."/>
            <person name="Jogler C."/>
        </authorList>
    </citation>
    <scope>NUCLEOTIDE SEQUENCE [LARGE SCALE GENOMIC DNA]</scope>
    <source>
        <strain evidence="1 2">Q31a</strain>
    </source>
</reference>
<dbReference type="PANTHER" id="PTHR22946">
    <property type="entry name" value="DIENELACTONE HYDROLASE DOMAIN-CONTAINING PROTEIN-RELATED"/>
    <property type="match status" value="1"/>
</dbReference>
<protein>
    <submittedName>
        <fullName evidence="1">Acetyl xylan esterase (AXE1)</fullName>
    </submittedName>
</protein>
<name>A0A518GH04_9BACT</name>
<gene>
    <name evidence="1" type="ORF">Q31a_62430</name>
</gene>
<dbReference type="KEGG" id="ahel:Q31a_62430"/>
<accession>A0A518GH04</accession>
<dbReference type="SUPFAM" id="SSF53474">
    <property type="entry name" value="alpha/beta-Hydrolases"/>
    <property type="match status" value="1"/>
</dbReference>
<dbReference type="InterPro" id="IPR050261">
    <property type="entry name" value="FrsA_esterase"/>
</dbReference>
<evidence type="ECO:0000313" key="1">
    <source>
        <dbReference type="EMBL" id="QDV27850.1"/>
    </source>
</evidence>
<dbReference type="PANTHER" id="PTHR22946:SF8">
    <property type="entry name" value="ACETYL XYLAN ESTERASE DOMAIN-CONTAINING PROTEIN"/>
    <property type="match status" value="1"/>
</dbReference>
<dbReference type="EMBL" id="CP036298">
    <property type="protein sequence ID" value="QDV27850.1"/>
    <property type="molecule type" value="Genomic_DNA"/>
</dbReference>
<dbReference type="AlphaFoldDB" id="A0A518GH04"/>
<dbReference type="Proteomes" id="UP000318017">
    <property type="component" value="Chromosome"/>
</dbReference>
<dbReference type="Gene3D" id="3.40.50.1820">
    <property type="entry name" value="alpha/beta hydrolase"/>
    <property type="match status" value="1"/>
</dbReference>
<dbReference type="InterPro" id="IPR029058">
    <property type="entry name" value="AB_hydrolase_fold"/>
</dbReference>
<organism evidence="1 2">
    <name type="scientific">Aureliella helgolandensis</name>
    <dbReference type="NCBI Taxonomy" id="2527968"/>
    <lineage>
        <taxon>Bacteria</taxon>
        <taxon>Pseudomonadati</taxon>
        <taxon>Planctomycetota</taxon>
        <taxon>Planctomycetia</taxon>
        <taxon>Pirellulales</taxon>
        <taxon>Pirellulaceae</taxon>
        <taxon>Aureliella</taxon>
    </lineage>
</organism>
<proteinExistence type="predicted"/>